<dbReference type="EMBL" id="CAJNOO010000340">
    <property type="protein sequence ID" value="CAF0911537.1"/>
    <property type="molecule type" value="Genomic_DNA"/>
</dbReference>
<reference evidence="6" key="1">
    <citation type="submission" date="2021-02" db="EMBL/GenBank/DDBJ databases">
        <authorList>
            <person name="Nowell W R."/>
        </authorList>
    </citation>
    <scope>NUCLEOTIDE SEQUENCE</scope>
</reference>
<dbReference type="GO" id="GO:0008270">
    <property type="term" value="F:zinc ion binding"/>
    <property type="evidence" value="ECO:0007669"/>
    <property type="project" value="UniProtKB-KW"/>
</dbReference>
<accession>A0A814A9I5</accession>
<feature type="region of interest" description="Disordered" evidence="4">
    <location>
        <begin position="59"/>
        <end position="90"/>
    </location>
</feature>
<protein>
    <recommendedName>
        <fullName evidence="5">FLYWCH-type domain-containing protein</fullName>
    </recommendedName>
</protein>
<comment type="caution">
    <text evidence="6">The sequence shown here is derived from an EMBL/GenBank/DDBJ whole genome shotgun (WGS) entry which is preliminary data.</text>
</comment>
<gene>
    <name evidence="6" type="ORF">RFH988_LOCUS9512</name>
</gene>
<feature type="region of interest" description="Disordered" evidence="4">
    <location>
        <begin position="13"/>
        <end position="38"/>
    </location>
</feature>
<dbReference type="OrthoDB" id="10040355at2759"/>
<evidence type="ECO:0000256" key="3">
    <source>
        <dbReference type="ARBA" id="ARBA00022833"/>
    </source>
</evidence>
<keyword evidence="3" id="KW-0862">Zinc</keyword>
<feature type="compositionally biased region" description="Low complexity" evidence="4">
    <location>
        <begin position="26"/>
        <end position="36"/>
    </location>
</feature>
<dbReference type="Gene3D" id="2.20.25.240">
    <property type="match status" value="1"/>
</dbReference>
<evidence type="ECO:0000313" key="6">
    <source>
        <dbReference type="EMBL" id="CAF0911537.1"/>
    </source>
</evidence>
<evidence type="ECO:0000256" key="1">
    <source>
        <dbReference type="ARBA" id="ARBA00022723"/>
    </source>
</evidence>
<proteinExistence type="predicted"/>
<evidence type="ECO:0000256" key="4">
    <source>
        <dbReference type="SAM" id="MobiDB-lite"/>
    </source>
</evidence>
<dbReference type="Pfam" id="PF04500">
    <property type="entry name" value="FLYWCH"/>
    <property type="match status" value="1"/>
</dbReference>
<feature type="compositionally biased region" description="Polar residues" evidence="4">
    <location>
        <begin position="13"/>
        <end position="25"/>
    </location>
</feature>
<organism evidence="6 7">
    <name type="scientific">Rotaria sordida</name>
    <dbReference type="NCBI Taxonomy" id="392033"/>
    <lineage>
        <taxon>Eukaryota</taxon>
        <taxon>Metazoa</taxon>
        <taxon>Spiralia</taxon>
        <taxon>Gnathifera</taxon>
        <taxon>Rotifera</taxon>
        <taxon>Eurotatoria</taxon>
        <taxon>Bdelloidea</taxon>
        <taxon>Philodinida</taxon>
        <taxon>Philodinidae</taxon>
        <taxon>Rotaria</taxon>
    </lineage>
</organism>
<evidence type="ECO:0000256" key="2">
    <source>
        <dbReference type="ARBA" id="ARBA00022771"/>
    </source>
</evidence>
<name>A0A814A9I5_9BILA</name>
<sequence length="203" mass="22539">MPITTRAAALRSQANGDLNHSQDQATSTPTSTVKTTHFQPTSSSSILVESTLPYVPISSTTTETNNHSITSLGSSNNDENEVFSDESNDLTNKPIVKGEITIGTSTRGGKMIFMNRFSYLYMSTAKETTGWRCGRRNEKCKAVIHVPKQTGQFSHWNGVSHCHLPDLGETRKRDILNKLQHLVIDENIPVQIIIEVGVSHYFY</sequence>
<feature type="compositionally biased region" description="Acidic residues" evidence="4">
    <location>
        <begin position="78"/>
        <end position="88"/>
    </location>
</feature>
<evidence type="ECO:0000313" key="7">
    <source>
        <dbReference type="Proteomes" id="UP000663882"/>
    </source>
</evidence>
<feature type="domain" description="FLYWCH-type" evidence="5">
    <location>
        <begin position="104"/>
        <end position="163"/>
    </location>
</feature>
<dbReference type="AlphaFoldDB" id="A0A814A9I5"/>
<keyword evidence="1" id="KW-0479">Metal-binding</keyword>
<evidence type="ECO:0000259" key="5">
    <source>
        <dbReference type="Pfam" id="PF04500"/>
    </source>
</evidence>
<keyword evidence="2" id="KW-0863">Zinc-finger</keyword>
<dbReference type="InterPro" id="IPR007588">
    <property type="entry name" value="Znf_FLYWCH"/>
</dbReference>
<dbReference type="Proteomes" id="UP000663882">
    <property type="component" value="Unassembled WGS sequence"/>
</dbReference>
<feature type="compositionally biased region" description="Polar residues" evidence="4">
    <location>
        <begin position="59"/>
        <end position="77"/>
    </location>
</feature>